<evidence type="ECO:0000259" key="2">
    <source>
        <dbReference type="Pfam" id="PF07179"/>
    </source>
</evidence>
<gene>
    <name evidence="3" type="ORF">UFOPK2310_00959</name>
</gene>
<evidence type="ECO:0000256" key="1">
    <source>
        <dbReference type="SAM" id="MobiDB-lite"/>
    </source>
</evidence>
<sequence length="142" mass="14361">MTSGGKKLARPAFADDDGSPDLELRTELISPTPSLIAHLKSSRLLVAVVAIADETSADGTDKSSHLAAVSMINDAGQKGLLAFTGVDSLAVWDPAARPVPVLGTEAAQSAIADGASALVIDVAGPKRYVVTGIALDELAAAD</sequence>
<organism evidence="3">
    <name type="scientific">freshwater metagenome</name>
    <dbReference type="NCBI Taxonomy" id="449393"/>
    <lineage>
        <taxon>unclassified sequences</taxon>
        <taxon>metagenomes</taxon>
        <taxon>ecological metagenomes</taxon>
    </lineage>
</organism>
<feature type="region of interest" description="Disordered" evidence="1">
    <location>
        <begin position="1"/>
        <end position="21"/>
    </location>
</feature>
<name>A0A6J6MRH7_9ZZZZ</name>
<dbReference type="EMBL" id="CAEZWW010000111">
    <property type="protein sequence ID" value="CAB4676840.1"/>
    <property type="molecule type" value="Genomic_DNA"/>
</dbReference>
<protein>
    <submittedName>
        <fullName evidence="3">Unannotated protein</fullName>
    </submittedName>
</protein>
<feature type="domain" description="SseB protein N-terminal" evidence="2">
    <location>
        <begin position="34"/>
        <end position="132"/>
    </location>
</feature>
<accession>A0A6J6MRH7</accession>
<dbReference type="Pfam" id="PF07179">
    <property type="entry name" value="SseB"/>
    <property type="match status" value="1"/>
</dbReference>
<dbReference type="AlphaFoldDB" id="A0A6J6MRH7"/>
<dbReference type="InterPro" id="IPR009839">
    <property type="entry name" value="SseB_N"/>
</dbReference>
<reference evidence="3" key="1">
    <citation type="submission" date="2020-05" db="EMBL/GenBank/DDBJ databases">
        <authorList>
            <person name="Chiriac C."/>
            <person name="Salcher M."/>
            <person name="Ghai R."/>
            <person name="Kavagutti S V."/>
        </authorList>
    </citation>
    <scope>NUCLEOTIDE SEQUENCE</scope>
</reference>
<evidence type="ECO:0000313" key="3">
    <source>
        <dbReference type="EMBL" id="CAB4676840.1"/>
    </source>
</evidence>
<proteinExistence type="predicted"/>